<organism evidence="3 4">
    <name type="scientific">Acanthosepion pharaonis</name>
    <name type="common">Pharaoh cuttlefish</name>
    <name type="synonym">Sepia pharaonis</name>
    <dbReference type="NCBI Taxonomy" id="158019"/>
    <lineage>
        <taxon>Eukaryota</taxon>
        <taxon>Metazoa</taxon>
        <taxon>Spiralia</taxon>
        <taxon>Lophotrochozoa</taxon>
        <taxon>Mollusca</taxon>
        <taxon>Cephalopoda</taxon>
        <taxon>Coleoidea</taxon>
        <taxon>Decapodiformes</taxon>
        <taxon>Sepiida</taxon>
        <taxon>Sepiina</taxon>
        <taxon>Sepiidae</taxon>
        <taxon>Acanthosepion</taxon>
    </lineage>
</organism>
<dbReference type="Gene3D" id="3.10.10.10">
    <property type="entry name" value="HIV Type 1 Reverse Transcriptase, subunit A, domain 1"/>
    <property type="match status" value="1"/>
</dbReference>
<dbReference type="AlphaFoldDB" id="A0A812D849"/>
<dbReference type="SUPFAM" id="SSF56672">
    <property type="entry name" value="DNA/RNA polymerases"/>
    <property type="match status" value="1"/>
</dbReference>
<sequence>MLQQPTMIILASDQSTTHRINRGNRDHPGNNPHQGGSTVEPLDNNDDPSNYQGQPVDNKFDHQCLQHPAHSCSFQLTPAAPSTSTCTYCGRWGHFTSVCFRRLNDGNRQRETNRPPRTQTNRCSVNRIENDQRNPHSSGSDTEYVFHTGRLQTFETSTPPPTHKNGNIWVWCKGNHPSPRPIQHTSRIHGHHLPGRHTCDKESRKAHHWLGDMQWLGLLSAHKLSINHISDSDTQIPPSTLKLLDDHADLFNGLGKLKGKKVHLHIDETIPPVAQRYRRIPFHVRKDVEEQIYKDEKLGVIEKAEGPTPWVSPIVVVPKRDQNKIRVCIDMKAAKKAIKRKRRPTPTLDELKTILSGANIFSKLDLNQGFNQLGLAEEFRYITTFATHLGLYRYKRLFFSVNSASEIFQEEISQALAGINGAINISDDILCFGSDQQDHDQNLHAIFQRIREKGLTLNGSKCEYNKRSLEFLGHTFGNKGISPSSLKIKTILGLPNPKNASEVRSLLGMTNFCGAPFIPNYATLTHDLRQLTKKKTLSGPGLNATVNA</sequence>
<dbReference type="Proteomes" id="UP000597762">
    <property type="component" value="Unassembled WGS sequence"/>
</dbReference>
<evidence type="ECO:0000256" key="1">
    <source>
        <dbReference type="SAM" id="MobiDB-lite"/>
    </source>
</evidence>
<evidence type="ECO:0000313" key="3">
    <source>
        <dbReference type="EMBL" id="CAE1289526.1"/>
    </source>
</evidence>
<dbReference type="PROSITE" id="PS50878">
    <property type="entry name" value="RT_POL"/>
    <property type="match status" value="1"/>
</dbReference>
<protein>
    <recommendedName>
        <fullName evidence="2">Reverse transcriptase domain-containing protein</fullName>
    </recommendedName>
</protein>
<feature type="region of interest" description="Disordered" evidence="1">
    <location>
        <begin position="11"/>
        <end position="56"/>
    </location>
</feature>
<gene>
    <name evidence="3" type="ORF">SPHA_47718</name>
</gene>
<dbReference type="CDD" id="cd01647">
    <property type="entry name" value="RT_LTR"/>
    <property type="match status" value="1"/>
</dbReference>
<dbReference type="OrthoDB" id="10053045at2759"/>
<dbReference type="InterPro" id="IPR050951">
    <property type="entry name" value="Retrovirus_Pol_polyprotein"/>
</dbReference>
<evidence type="ECO:0000259" key="2">
    <source>
        <dbReference type="PROSITE" id="PS50878"/>
    </source>
</evidence>
<accession>A0A812D849</accession>
<dbReference type="PANTHER" id="PTHR37984:SF11">
    <property type="entry name" value="INTEGRASE CATALYTIC DOMAIN-CONTAINING PROTEIN"/>
    <property type="match status" value="1"/>
</dbReference>
<dbReference type="PANTHER" id="PTHR37984">
    <property type="entry name" value="PROTEIN CBG26694"/>
    <property type="match status" value="1"/>
</dbReference>
<evidence type="ECO:0000313" key="4">
    <source>
        <dbReference type="Proteomes" id="UP000597762"/>
    </source>
</evidence>
<dbReference type="InterPro" id="IPR000477">
    <property type="entry name" value="RT_dom"/>
</dbReference>
<dbReference type="InterPro" id="IPR043128">
    <property type="entry name" value="Rev_trsase/Diguanyl_cyclase"/>
</dbReference>
<keyword evidence="4" id="KW-1185">Reference proteome</keyword>
<reference evidence="3" key="1">
    <citation type="submission" date="2021-01" db="EMBL/GenBank/DDBJ databases">
        <authorList>
            <person name="Li R."/>
            <person name="Bekaert M."/>
        </authorList>
    </citation>
    <scope>NUCLEOTIDE SEQUENCE</scope>
    <source>
        <strain evidence="3">Farmed</strain>
    </source>
</reference>
<dbReference type="Pfam" id="PF00078">
    <property type="entry name" value="RVT_1"/>
    <property type="match status" value="1"/>
</dbReference>
<dbReference type="EMBL" id="CAHIKZ030002611">
    <property type="protein sequence ID" value="CAE1289526.1"/>
    <property type="molecule type" value="Genomic_DNA"/>
</dbReference>
<dbReference type="Gene3D" id="3.30.70.270">
    <property type="match status" value="2"/>
</dbReference>
<proteinExistence type="predicted"/>
<feature type="domain" description="Reverse transcriptase" evidence="2">
    <location>
        <begin position="298"/>
        <end position="476"/>
    </location>
</feature>
<dbReference type="InterPro" id="IPR043502">
    <property type="entry name" value="DNA/RNA_pol_sf"/>
</dbReference>
<name>A0A812D849_ACAPH</name>
<comment type="caution">
    <text evidence="3">The sequence shown here is derived from an EMBL/GenBank/DDBJ whole genome shotgun (WGS) entry which is preliminary data.</text>
</comment>